<keyword evidence="1" id="KW-1133">Transmembrane helix</keyword>
<accession>A0A9E2F2F9</accession>
<dbReference type="Proteomes" id="UP000811545">
    <property type="component" value="Unassembled WGS sequence"/>
</dbReference>
<evidence type="ECO:0000313" key="2">
    <source>
        <dbReference type="EMBL" id="MBT9145632.1"/>
    </source>
</evidence>
<evidence type="ECO:0008006" key="4">
    <source>
        <dbReference type="Google" id="ProtNLM"/>
    </source>
</evidence>
<keyword evidence="1" id="KW-0812">Transmembrane</keyword>
<evidence type="ECO:0000313" key="3">
    <source>
        <dbReference type="Proteomes" id="UP000811545"/>
    </source>
</evidence>
<reference evidence="2 3" key="1">
    <citation type="journal article" date="2021" name="bioRxiv">
        <title>Unique metabolic strategies in Hadean analogues reveal hints for primordial physiology.</title>
        <authorList>
            <person name="Nobu M.K."/>
            <person name="Nakai R."/>
            <person name="Tamazawa S."/>
            <person name="Mori H."/>
            <person name="Toyoda A."/>
            <person name="Ijiri A."/>
            <person name="Suzuki S."/>
            <person name="Kurokawa K."/>
            <person name="Kamagata Y."/>
            <person name="Tamaki H."/>
        </authorList>
    </citation>
    <scope>NUCLEOTIDE SEQUENCE [LARGE SCALE GENOMIC DNA]</scope>
    <source>
        <strain evidence="2">BS525</strain>
    </source>
</reference>
<evidence type="ECO:0000256" key="1">
    <source>
        <dbReference type="SAM" id="Phobius"/>
    </source>
</evidence>
<name>A0A9E2F2F9_PSYF1</name>
<feature type="transmembrane region" description="Helical" evidence="1">
    <location>
        <begin position="37"/>
        <end position="56"/>
    </location>
</feature>
<gene>
    <name evidence="2" type="ORF">DDT42_01506</name>
</gene>
<proteinExistence type="predicted"/>
<keyword evidence="1" id="KW-0472">Membrane</keyword>
<comment type="caution">
    <text evidence="2">The sequence shown here is derived from an EMBL/GenBank/DDBJ whole genome shotgun (WGS) entry which is preliminary data.</text>
</comment>
<protein>
    <recommendedName>
        <fullName evidence="4">Holin</fullName>
    </recommendedName>
</protein>
<dbReference type="AlphaFoldDB" id="A0A9E2F2F9"/>
<sequence>MDYLELALILVVPVKLLTDIVKKLTNNIPQLSGINPYAYSVFVGALLGFFFLPAGIDVYEKILTGIIAGAFPAPVLHDVLEIIREFKCKLREK</sequence>
<dbReference type="EMBL" id="QLTW01000132">
    <property type="protein sequence ID" value="MBT9145632.1"/>
    <property type="molecule type" value="Genomic_DNA"/>
</dbReference>
<organism evidence="2 3">
    <name type="scientific">Psychracetigena formicireducens</name>
    <dbReference type="NCBI Taxonomy" id="2986056"/>
    <lineage>
        <taxon>Bacteria</taxon>
        <taxon>Bacillati</taxon>
        <taxon>Candidatus Lithacetigenota</taxon>
        <taxon>Candidatus Psychracetigena</taxon>
    </lineage>
</organism>